<feature type="chain" id="PRO_5018526735" evidence="2">
    <location>
        <begin position="27"/>
        <end position="212"/>
    </location>
</feature>
<dbReference type="Proteomes" id="UP000284403">
    <property type="component" value="Unassembled WGS sequence"/>
</dbReference>
<reference evidence="3 4" key="1">
    <citation type="journal article" date="2018" name="BMC Genomics">
        <title>Genomic comparison of Trypanosoma conorhini and Trypanosoma rangeli to Trypanosoma cruzi strains of high and low virulence.</title>
        <authorList>
            <person name="Bradwell K.R."/>
            <person name="Koparde V.N."/>
            <person name="Matveyev A.V."/>
            <person name="Serrano M.G."/>
            <person name="Alves J.M."/>
            <person name="Parikh H."/>
            <person name="Huang B."/>
            <person name="Lee V."/>
            <person name="Espinosa-Alvarez O."/>
            <person name="Ortiz P.A."/>
            <person name="Costa-Martins A.G."/>
            <person name="Teixeira M.M."/>
            <person name="Buck G.A."/>
        </authorList>
    </citation>
    <scope>NUCLEOTIDE SEQUENCE [LARGE SCALE GENOMIC DNA]</scope>
    <source>
        <strain evidence="3 4">025E</strain>
    </source>
</reference>
<gene>
    <name evidence="3" type="ORF">Tco025E_09745</name>
</gene>
<evidence type="ECO:0000313" key="3">
    <source>
        <dbReference type="EMBL" id="RNE96469.1"/>
    </source>
</evidence>
<name>A0A3R7K9V9_9TRYP</name>
<feature type="signal peptide" evidence="2">
    <location>
        <begin position="1"/>
        <end position="26"/>
    </location>
</feature>
<feature type="region of interest" description="Disordered" evidence="1">
    <location>
        <begin position="135"/>
        <end position="212"/>
    </location>
</feature>
<evidence type="ECO:0000313" key="4">
    <source>
        <dbReference type="Proteomes" id="UP000284403"/>
    </source>
</evidence>
<comment type="caution">
    <text evidence="3">The sequence shown here is derived from an EMBL/GenBank/DDBJ whole genome shotgun (WGS) entry which is preliminary data.</text>
</comment>
<evidence type="ECO:0000256" key="2">
    <source>
        <dbReference type="SAM" id="SignalP"/>
    </source>
</evidence>
<feature type="compositionally biased region" description="Low complexity" evidence="1">
    <location>
        <begin position="165"/>
        <end position="179"/>
    </location>
</feature>
<dbReference type="PROSITE" id="PS51257">
    <property type="entry name" value="PROKAR_LIPOPROTEIN"/>
    <property type="match status" value="1"/>
</dbReference>
<feature type="non-terminal residue" evidence="3">
    <location>
        <position position="212"/>
    </location>
</feature>
<keyword evidence="4" id="KW-1185">Reference proteome</keyword>
<dbReference type="GeneID" id="40323356"/>
<sequence length="212" mass="21780">MTTLAVRRRAVCALALLALLCGCCCGAGTEEAATEVKVSVEVSCPKTDGKLFWRVAGKGDSAAWRECPQAVTGAQSSESAAYGNTLCLVAGSVYLEKFPTGNCPAPQPAAGTDSVAFTMNCTAAANSALHNLTKSKDGTLTLNPTDNPLGESGDCEYPTSSQTATQVQPEPQSTEQQQPAGPPQQQPANAAAASSSARTHDGDRTRNRGSTA</sequence>
<protein>
    <submittedName>
        <fullName evidence="3">Mucin-like glycoprotein</fullName>
    </submittedName>
</protein>
<proteinExistence type="predicted"/>
<feature type="compositionally biased region" description="Low complexity" evidence="1">
    <location>
        <begin position="186"/>
        <end position="197"/>
    </location>
</feature>
<organism evidence="3 4">
    <name type="scientific">Trypanosoma conorhini</name>
    <dbReference type="NCBI Taxonomy" id="83891"/>
    <lineage>
        <taxon>Eukaryota</taxon>
        <taxon>Discoba</taxon>
        <taxon>Euglenozoa</taxon>
        <taxon>Kinetoplastea</taxon>
        <taxon>Metakinetoplastina</taxon>
        <taxon>Trypanosomatida</taxon>
        <taxon>Trypanosomatidae</taxon>
        <taxon>Trypanosoma</taxon>
    </lineage>
</organism>
<dbReference type="AlphaFoldDB" id="A0A3R7K9V9"/>
<keyword evidence="2" id="KW-0732">Signal</keyword>
<accession>A0A3R7K9V9</accession>
<evidence type="ECO:0000256" key="1">
    <source>
        <dbReference type="SAM" id="MobiDB-lite"/>
    </source>
</evidence>
<dbReference type="RefSeq" id="XP_029223346.1">
    <property type="nucleotide sequence ID" value="XM_029376554.1"/>
</dbReference>
<feature type="compositionally biased region" description="Polar residues" evidence="1">
    <location>
        <begin position="135"/>
        <end position="146"/>
    </location>
</feature>
<dbReference type="EMBL" id="MKKU01001260">
    <property type="protein sequence ID" value="RNE96469.1"/>
    <property type="molecule type" value="Genomic_DNA"/>
</dbReference>